<accession>A0ABD1ERT5</accession>
<reference evidence="3 4" key="1">
    <citation type="submission" date="2024-05" db="EMBL/GenBank/DDBJ databases">
        <title>Genetic variation in Jamaican populations of the coffee berry borer (Hypothenemus hampei).</title>
        <authorList>
            <person name="Errbii M."/>
            <person name="Myrie A."/>
        </authorList>
    </citation>
    <scope>NUCLEOTIDE SEQUENCE [LARGE SCALE GENOMIC DNA]</scope>
    <source>
        <strain evidence="3">JA-Hopewell-2020-01-JO</strain>
        <tissue evidence="3">Whole body</tissue>
    </source>
</reference>
<dbReference type="PROSITE" id="PS50112">
    <property type="entry name" value="PAS"/>
    <property type="match status" value="1"/>
</dbReference>
<dbReference type="EMBL" id="JBDJPC010000005">
    <property type="protein sequence ID" value="KAL1500727.1"/>
    <property type="molecule type" value="Genomic_DNA"/>
</dbReference>
<comment type="caution">
    <text evidence="3">The sequence shown here is derived from an EMBL/GenBank/DDBJ whole genome shotgun (WGS) entry which is preliminary data.</text>
</comment>
<dbReference type="InterPro" id="IPR000014">
    <property type="entry name" value="PAS"/>
</dbReference>
<dbReference type="CDD" id="cd00130">
    <property type="entry name" value="PAS"/>
    <property type="match status" value="1"/>
</dbReference>
<keyword evidence="1" id="KW-1133">Transmembrane helix</keyword>
<proteinExistence type="predicted"/>
<sequence>MPMRRGLVAPRTTLIETIIRKFDTDNRSFLVANYSKPGQCNIIYCSDGFCRLAGYSRAEVMQRSASCSFLCGPLTSQQAINGIREALQKGVEKHAEVLYYRKDDFSTIPGKQKKWQYCLSIVHFPFSNISLSLLIICIAIIIKKIVIEDDVPLAGYSNNNIKVPILAKVCDRYELSDKAAAATTTAVLQDVGVHMVFINDRK</sequence>
<dbReference type="Gene3D" id="3.30.450.20">
    <property type="entry name" value="PAS domain"/>
    <property type="match status" value="1"/>
</dbReference>
<keyword evidence="1" id="KW-0812">Transmembrane</keyword>
<dbReference type="PANTHER" id="PTHR10217">
    <property type="entry name" value="VOLTAGE AND LIGAND GATED POTASSIUM CHANNEL"/>
    <property type="match status" value="1"/>
</dbReference>
<dbReference type="PANTHER" id="PTHR10217:SF548">
    <property type="entry name" value="GH12235P"/>
    <property type="match status" value="1"/>
</dbReference>
<keyword evidence="1" id="KW-0472">Membrane</keyword>
<keyword evidence="4" id="KW-1185">Reference proteome</keyword>
<feature type="transmembrane region" description="Helical" evidence="1">
    <location>
        <begin position="121"/>
        <end position="142"/>
    </location>
</feature>
<dbReference type="Proteomes" id="UP001566132">
    <property type="component" value="Unassembled WGS sequence"/>
</dbReference>
<gene>
    <name evidence="3" type="ORF">ABEB36_006174</name>
</gene>
<evidence type="ECO:0000313" key="3">
    <source>
        <dbReference type="EMBL" id="KAL1500727.1"/>
    </source>
</evidence>
<dbReference type="InterPro" id="IPR050818">
    <property type="entry name" value="KCNH_animal-type"/>
</dbReference>
<dbReference type="Pfam" id="PF13426">
    <property type="entry name" value="PAS_9"/>
    <property type="match status" value="1"/>
</dbReference>
<evidence type="ECO:0000259" key="2">
    <source>
        <dbReference type="PROSITE" id="PS50112"/>
    </source>
</evidence>
<dbReference type="SUPFAM" id="SSF55785">
    <property type="entry name" value="PYP-like sensor domain (PAS domain)"/>
    <property type="match status" value="1"/>
</dbReference>
<organism evidence="3 4">
    <name type="scientific">Hypothenemus hampei</name>
    <name type="common">Coffee berry borer</name>
    <dbReference type="NCBI Taxonomy" id="57062"/>
    <lineage>
        <taxon>Eukaryota</taxon>
        <taxon>Metazoa</taxon>
        <taxon>Ecdysozoa</taxon>
        <taxon>Arthropoda</taxon>
        <taxon>Hexapoda</taxon>
        <taxon>Insecta</taxon>
        <taxon>Pterygota</taxon>
        <taxon>Neoptera</taxon>
        <taxon>Endopterygota</taxon>
        <taxon>Coleoptera</taxon>
        <taxon>Polyphaga</taxon>
        <taxon>Cucujiformia</taxon>
        <taxon>Curculionidae</taxon>
        <taxon>Scolytinae</taxon>
        <taxon>Hypothenemus</taxon>
    </lineage>
</organism>
<dbReference type="AlphaFoldDB" id="A0ABD1ERT5"/>
<evidence type="ECO:0000256" key="1">
    <source>
        <dbReference type="SAM" id="Phobius"/>
    </source>
</evidence>
<evidence type="ECO:0000313" key="4">
    <source>
        <dbReference type="Proteomes" id="UP001566132"/>
    </source>
</evidence>
<protein>
    <recommendedName>
        <fullName evidence="2">PAS domain-containing protein</fullName>
    </recommendedName>
</protein>
<dbReference type="InterPro" id="IPR035965">
    <property type="entry name" value="PAS-like_dom_sf"/>
</dbReference>
<feature type="domain" description="PAS" evidence="2">
    <location>
        <begin position="42"/>
        <end position="94"/>
    </location>
</feature>
<name>A0ABD1ERT5_HYPHA</name>